<feature type="region of interest" description="Disordered" evidence="2">
    <location>
        <begin position="582"/>
        <end position="605"/>
    </location>
</feature>
<proteinExistence type="predicted"/>
<dbReference type="EMBL" id="KZ824272">
    <property type="protein sequence ID" value="RAL15151.1"/>
    <property type="molecule type" value="Genomic_DNA"/>
</dbReference>
<evidence type="ECO:0000256" key="1">
    <source>
        <dbReference type="SAM" id="Coils"/>
    </source>
</evidence>
<dbReference type="GeneID" id="37201034"/>
<keyword evidence="1" id="KW-0175">Coiled coil</keyword>
<dbReference type="RefSeq" id="XP_025554305.1">
    <property type="nucleotide sequence ID" value="XM_025696745.1"/>
</dbReference>
<reference evidence="3 4" key="1">
    <citation type="submission" date="2018-02" db="EMBL/GenBank/DDBJ databases">
        <title>The genomes of Aspergillus section Nigri reveals drivers in fungal speciation.</title>
        <authorList>
            <consortium name="DOE Joint Genome Institute"/>
            <person name="Vesth T.C."/>
            <person name="Nybo J."/>
            <person name="Theobald S."/>
            <person name="Brandl J."/>
            <person name="Frisvad J.C."/>
            <person name="Nielsen K.F."/>
            <person name="Lyhne E.K."/>
            <person name="Kogle M.E."/>
            <person name="Kuo A."/>
            <person name="Riley R."/>
            <person name="Clum A."/>
            <person name="Nolan M."/>
            <person name="Lipzen A."/>
            <person name="Salamov A."/>
            <person name="Henrissat B."/>
            <person name="Wiebenga A."/>
            <person name="De vries R.P."/>
            <person name="Grigoriev I.V."/>
            <person name="Mortensen U.H."/>
            <person name="Andersen M.R."/>
            <person name="Baker S.E."/>
        </authorList>
    </citation>
    <scope>NUCLEOTIDE SEQUENCE [LARGE SCALE GENOMIC DNA]</scope>
    <source>
        <strain evidence="3 4">CBS 101889</strain>
    </source>
</reference>
<feature type="compositionally biased region" description="Low complexity" evidence="2">
    <location>
        <begin position="634"/>
        <end position="644"/>
    </location>
</feature>
<organism evidence="3 4">
    <name type="scientific">Aspergillus homomorphus (strain CBS 101889)</name>
    <dbReference type="NCBI Taxonomy" id="1450537"/>
    <lineage>
        <taxon>Eukaryota</taxon>
        <taxon>Fungi</taxon>
        <taxon>Dikarya</taxon>
        <taxon>Ascomycota</taxon>
        <taxon>Pezizomycotina</taxon>
        <taxon>Eurotiomycetes</taxon>
        <taxon>Eurotiomycetidae</taxon>
        <taxon>Eurotiales</taxon>
        <taxon>Aspergillaceae</taxon>
        <taxon>Aspergillus</taxon>
        <taxon>Aspergillus subgen. Circumdati</taxon>
    </lineage>
</organism>
<name>A0A395I4M6_ASPHC</name>
<dbReference type="Proteomes" id="UP000248961">
    <property type="component" value="Unassembled WGS sequence"/>
</dbReference>
<dbReference type="AlphaFoldDB" id="A0A395I4M6"/>
<feature type="coiled-coil region" evidence="1">
    <location>
        <begin position="226"/>
        <end position="256"/>
    </location>
</feature>
<sequence>MVGINMNTAGFLGSRAGKGLLNGDSRVFGNIFPMPSAVIGAAFDPSGVVPSSRLLWNLKKGFVFDAVYRVPVMMLAKDGAVSVSVSMNGVEGEDKVDEVDSMVNKKVGVKTNKVDKKVEKMVEKMINKMIDKKVGKIIEDKVHETVKDMVHEMIDKKLEKIINKKVGKKIDKEIKDMVHEMIDKMIEDKVNMIEKKIEDKVEQKINKKVDDMIVKMIEDKVHEIIKDEVNKKINKVEDKVKKIEKIQDKVDKKLDKMISEVEVKVNKKVDNVEKKFGVWEHSKVSGYRTEVVEHIKAIENIKAVEHIGEDAHIKAIENIEAVEPVGVKHIEVAEHIEAPVEVAEHIAVVEHIESNEHVEVVEHIGMDEHVGVTGHIAVVEHVQAAVALMESVLQSESLGDPPVMKNLEVAVHLMEQVCELASSGDLDLLKPIQVVIDLLESIHKAAGLDPVHVVKPVKVESVCEPASLVPPVKETVKGNAKKHVKEHVKVAVDLMKLVCEAAILGDDDLLVPVPVVLDLMKSVVKPAGSDGVDVVEPVKVESVDESACLDEPHVQAALEPIRKPTSLGKSDVMKHVKVALQKPAQRSAEESAFGKKASGSAESSHVKVMESVKHTTWKADADAKKPSIKHNNKEAAAAKTPAPTSGKLTHRSLAEIDRITGVEPGKRKISLYSFTSWNHGRERYHEDWSDDEHMGQINKYIDENESEISSPPRLQDYETDSECDPKARYAAAGIDISWVGWRGDSPLQNNARPAHRPIAFDIPSEYDSSSRQCSSNWSHRLTELSWDSNIDSPFKPKRVRGGADPLRLEERRPSFVLM</sequence>
<evidence type="ECO:0000313" key="3">
    <source>
        <dbReference type="EMBL" id="RAL15151.1"/>
    </source>
</evidence>
<accession>A0A395I4M6</accession>
<dbReference type="VEuPathDB" id="FungiDB:BO97DRAFT_421945"/>
<protein>
    <submittedName>
        <fullName evidence="3">Uncharacterized protein</fullName>
    </submittedName>
</protein>
<keyword evidence="4" id="KW-1185">Reference proteome</keyword>
<gene>
    <name evidence="3" type="ORF">BO97DRAFT_421945</name>
</gene>
<evidence type="ECO:0000256" key="2">
    <source>
        <dbReference type="SAM" id="MobiDB-lite"/>
    </source>
</evidence>
<evidence type="ECO:0000313" key="4">
    <source>
        <dbReference type="Proteomes" id="UP000248961"/>
    </source>
</evidence>
<feature type="region of interest" description="Disordered" evidence="2">
    <location>
        <begin position="619"/>
        <end position="647"/>
    </location>
</feature>